<reference evidence="2 3" key="1">
    <citation type="journal article" date="2021" name="Int. J. Syst. Evol. Microbiol.">
        <title>Reticulibacter mediterranei gen. nov., sp. nov., within the new family Reticulibacteraceae fam. nov., and Ktedonospora formicarum gen. nov., sp. nov., Ktedonobacter robiniae sp. nov., Dictyobacter formicarum sp. nov. and Dictyobacter arantiisoli sp. nov., belonging to the class Ktedonobacteria.</title>
        <authorList>
            <person name="Yabe S."/>
            <person name="Zheng Y."/>
            <person name="Wang C.M."/>
            <person name="Sakai Y."/>
            <person name="Abe K."/>
            <person name="Yokota A."/>
            <person name="Donadio S."/>
            <person name="Cavaletti L."/>
            <person name="Monciardini P."/>
        </authorList>
    </citation>
    <scope>NUCLEOTIDE SEQUENCE [LARGE SCALE GENOMIC DNA]</scope>
    <source>
        <strain evidence="2 3">SOSP1-9</strain>
    </source>
</reference>
<dbReference type="EMBL" id="BNJJ01000003">
    <property type="protein sequence ID" value="GHO83224.1"/>
    <property type="molecule type" value="Genomic_DNA"/>
</dbReference>
<dbReference type="Proteomes" id="UP000635565">
    <property type="component" value="Unassembled WGS sequence"/>
</dbReference>
<evidence type="ECO:0008006" key="4">
    <source>
        <dbReference type="Google" id="ProtNLM"/>
    </source>
</evidence>
<name>A0ABQ3VBQ6_9CHLR</name>
<evidence type="ECO:0000313" key="3">
    <source>
        <dbReference type="Proteomes" id="UP000635565"/>
    </source>
</evidence>
<feature type="signal peptide" evidence="1">
    <location>
        <begin position="1"/>
        <end position="24"/>
    </location>
</feature>
<keyword evidence="1" id="KW-0732">Signal</keyword>
<dbReference type="Gene3D" id="2.60.40.230">
    <property type="entry name" value="Neocarzinostatin-like"/>
    <property type="match status" value="1"/>
</dbReference>
<evidence type="ECO:0000256" key="1">
    <source>
        <dbReference type="SAM" id="SignalP"/>
    </source>
</evidence>
<organism evidence="2 3">
    <name type="scientific">Dictyobacter formicarum</name>
    <dbReference type="NCBI Taxonomy" id="2778368"/>
    <lineage>
        <taxon>Bacteria</taxon>
        <taxon>Bacillati</taxon>
        <taxon>Chloroflexota</taxon>
        <taxon>Ktedonobacteria</taxon>
        <taxon>Ktedonobacterales</taxon>
        <taxon>Dictyobacteraceae</taxon>
        <taxon>Dictyobacter</taxon>
    </lineage>
</organism>
<keyword evidence="3" id="KW-1185">Reference proteome</keyword>
<evidence type="ECO:0000313" key="2">
    <source>
        <dbReference type="EMBL" id="GHO83224.1"/>
    </source>
</evidence>
<gene>
    <name evidence="2" type="ORF">KSZ_12300</name>
</gene>
<proteinExistence type="predicted"/>
<sequence>MRTKQRFLLYVVTFVLTAFLSTNGTNLFGHQSTAHAATTSGPTISLSSKTAYIGQTLTLTGHGLPPSTPYQLLLANRGNTGYSLGDYIWPDANGDVSQTITFISNFYPVLQGTYLVLLYPEYRNDATPVTAQTSIQVLPTLLSLTGNSGLPITMQGLGFTAFETDKIYFGDAVTGTPEGTTTSDGSGSLSFTFTVPEHLDEGSYPVTIVRPNKTPAAVTAHIKLYPLTLKAPGGAKNQQVVMVHGTGFVPGEYVNLSWDANGGQQLYNDSTDNTGAFKFWFSLPSAPLGPHTLTAQGSTSGLSVSTIMNIGPGISLYSQNGYNAKSNPGGTLTVNGGGFNANEQVNVYFQTTKNGITTATTDSTGSFSTTIQVPFQYSPTTTYYVYAKNTADTAHTRAQFTYVTPTASLTGNSYGADTSEGSVSVAGFGANESVKIVDRYQQSNQTNLITLTTDATGYARANITWPSTPNEGTVPFAAIGQTTGLVATGTHIGWQTIVPQPDNGTDLVGNAGDTLTFTGKNFAASETINITFNDTVVATTTSEADGSYKATFTVPALETVSAGAGNVKVKAVGVTSGLVAGSYYPDAITFYYQPTLTITPTTGPSGTTITVTGAHFPAGVTIPIGWDGPFPYNPNNIGYPPGTYAAVNADQNGSFTQTIQANDLVSGQTYHVTALSYPSYLQIVVTVTFIAQ</sequence>
<accession>A0ABQ3VBQ6</accession>
<feature type="chain" id="PRO_5045513313" description="IPT/TIG domain-containing protein" evidence="1">
    <location>
        <begin position="25"/>
        <end position="692"/>
    </location>
</feature>
<comment type="caution">
    <text evidence="2">The sequence shown here is derived from an EMBL/GenBank/DDBJ whole genome shotgun (WGS) entry which is preliminary data.</text>
</comment>
<protein>
    <recommendedName>
        <fullName evidence="4">IPT/TIG domain-containing protein</fullName>
    </recommendedName>
</protein>
<dbReference type="RefSeq" id="WP_201360905.1">
    <property type="nucleotide sequence ID" value="NZ_BNJJ01000003.1"/>
</dbReference>